<dbReference type="AlphaFoldDB" id="U1Q1E5"/>
<evidence type="ECO:0000256" key="1">
    <source>
        <dbReference type="SAM" id="MobiDB-lite"/>
    </source>
</evidence>
<feature type="compositionally biased region" description="Polar residues" evidence="1">
    <location>
        <begin position="176"/>
        <end position="187"/>
    </location>
</feature>
<sequence>MAMTTAGTSARRLRLGTRGSRLALTQSEQVADALRRAAADGARTGSADGFDEVPGLDIELVTVRTDGDGDCSSCGDGVGDWGDGAGAELVGLHPRSSPPAAPSTASAGAEDRETTRAEAAMRRAAGAPHPLRNLAAGPGAPPGRKDVRSCGPGIAMRATTAETRCHRAPRAPTAQVPATTASDNSLMPQDCGGTSMRPFMALRAAYPRRSRRTPDTPASKVSRRRAPMSTSIVVDDF</sequence>
<feature type="region of interest" description="Disordered" evidence="1">
    <location>
        <begin position="85"/>
        <end position="149"/>
    </location>
</feature>
<dbReference type="Proteomes" id="UP000016498">
    <property type="component" value="Unassembled WGS sequence"/>
</dbReference>
<name>U1Q1E5_9ACTO</name>
<evidence type="ECO:0000313" key="4">
    <source>
        <dbReference type="Proteomes" id="UP000016498"/>
    </source>
</evidence>
<comment type="caution">
    <text evidence="3">The sequence shown here is derived from an EMBL/GenBank/DDBJ whole genome shotgun (WGS) entry which is preliminary data.</text>
</comment>
<gene>
    <name evidence="3" type="ORF">HMPREF1549_02677</name>
</gene>
<dbReference type="Pfam" id="PF01379">
    <property type="entry name" value="Porphobil_deam"/>
    <property type="match status" value="1"/>
</dbReference>
<feature type="compositionally biased region" description="Basic and acidic residues" evidence="1">
    <location>
        <begin position="109"/>
        <end position="121"/>
    </location>
</feature>
<accession>U1Q1E5</accession>
<dbReference type="GO" id="GO:0033014">
    <property type="term" value="P:tetrapyrrole biosynthetic process"/>
    <property type="evidence" value="ECO:0007669"/>
    <property type="project" value="InterPro"/>
</dbReference>
<evidence type="ECO:0000259" key="2">
    <source>
        <dbReference type="Pfam" id="PF01379"/>
    </source>
</evidence>
<dbReference type="InterPro" id="IPR022417">
    <property type="entry name" value="Porphobilin_deaminase_N"/>
</dbReference>
<proteinExistence type="predicted"/>
<dbReference type="EMBL" id="AWSD01000316">
    <property type="protein sequence ID" value="ERH16069.1"/>
    <property type="molecule type" value="Genomic_DNA"/>
</dbReference>
<feature type="domain" description="Porphobilinogen deaminase N-terminal" evidence="2">
    <location>
        <begin position="13"/>
        <end position="70"/>
    </location>
</feature>
<reference evidence="3 4" key="1">
    <citation type="submission" date="2013-06" db="EMBL/GenBank/DDBJ databases">
        <authorList>
            <person name="Weinstock G."/>
            <person name="Sodergren E."/>
            <person name="Lobos E.A."/>
            <person name="Fulton L."/>
            <person name="Fulton R."/>
            <person name="Courtney L."/>
            <person name="Fronick C."/>
            <person name="O'Laughlin M."/>
            <person name="Godfrey J."/>
            <person name="Wilson R.M."/>
            <person name="Miner T."/>
            <person name="Farmer C."/>
            <person name="Delehaunty K."/>
            <person name="Cordes M."/>
            <person name="Minx P."/>
            <person name="Tomlinson C."/>
            <person name="Chen J."/>
            <person name="Wollam A."/>
            <person name="Pepin K.H."/>
            <person name="Bhonagiri V."/>
            <person name="Zhang X."/>
            <person name="Warren W."/>
            <person name="Mitreva M."/>
            <person name="Mardis E.R."/>
            <person name="Wilson R.K."/>
        </authorList>
    </citation>
    <scope>NUCLEOTIDE SEQUENCE [LARGE SCALE GENOMIC DNA]</scope>
    <source>
        <strain evidence="3 4">F0510</strain>
    </source>
</reference>
<protein>
    <recommendedName>
        <fullName evidence="2">Porphobilinogen deaminase N-terminal domain-containing protein</fullName>
    </recommendedName>
</protein>
<feature type="region of interest" description="Disordered" evidence="1">
    <location>
        <begin position="163"/>
        <end position="237"/>
    </location>
</feature>
<evidence type="ECO:0000313" key="3">
    <source>
        <dbReference type="EMBL" id="ERH16069.1"/>
    </source>
</evidence>
<dbReference type="GO" id="GO:0004418">
    <property type="term" value="F:hydroxymethylbilane synthase activity"/>
    <property type="evidence" value="ECO:0007669"/>
    <property type="project" value="InterPro"/>
</dbReference>
<dbReference type="HOGENOM" id="CLU_1168690_0_0_11"/>
<dbReference type="Gene3D" id="3.40.190.10">
    <property type="entry name" value="Periplasmic binding protein-like II"/>
    <property type="match status" value="1"/>
</dbReference>
<organism evidence="3 4">
    <name type="scientific">Actinomyces johnsonii F0510</name>
    <dbReference type="NCBI Taxonomy" id="1227262"/>
    <lineage>
        <taxon>Bacteria</taxon>
        <taxon>Bacillati</taxon>
        <taxon>Actinomycetota</taxon>
        <taxon>Actinomycetes</taxon>
        <taxon>Actinomycetales</taxon>
        <taxon>Actinomycetaceae</taxon>
        <taxon>Actinomyces</taxon>
    </lineage>
</organism>
<dbReference type="RefSeq" id="WP_021607320.1">
    <property type="nucleotide sequence ID" value="NZ_KE951777.1"/>
</dbReference>
<feature type="compositionally biased region" description="Polar residues" evidence="1">
    <location>
        <begin position="228"/>
        <end position="237"/>
    </location>
</feature>